<gene>
    <name evidence="2" type="ORF">PAC_12896</name>
</gene>
<dbReference type="EMBL" id="FJOG01000022">
    <property type="protein sequence ID" value="CZR62999.1"/>
    <property type="molecule type" value="Genomic_DNA"/>
</dbReference>
<dbReference type="AlphaFoldDB" id="A0A1L7XD83"/>
<dbReference type="PANTHER" id="PTHR38111:SF2">
    <property type="entry name" value="FINGER DOMAIN PROTEIN, PUTATIVE (AFU_ORTHOLOGUE AFUA_1G01560)-RELATED"/>
    <property type="match status" value="1"/>
</dbReference>
<evidence type="ECO:0000256" key="1">
    <source>
        <dbReference type="SAM" id="MobiDB-lite"/>
    </source>
</evidence>
<dbReference type="Proteomes" id="UP000184330">
    <property type="component" value="Unassembled WGS sequence"/>
</dbReference>
<dbReference type="STRING" id="576137.A0A1L7XD83"/>
<feature type="compositionally biased region" description="Low complexity" evidence="1">
    <location>
        <begin position="40"/>
        <end position="50"/>
    </location>
</feature>
<protein>
    <submittedName>
        <fullName evidence="2">Uncharacterized protein</fullName>
    </submittedName>
</protein>
<proteinExistence type="predicted"/>
<name>A0A1L7XD83_9HELO</name>
<feature type="compositionally biased region" description="Basic and acidic residues" evidence="1">
    <location>
        <begin position="9"/>
        <end position="39"/>
    </location>
</feature>
<dbReference type="InterPro" id="IPR053178">
    <property type="entry name" value="Osmoadaptation_assoc"/>
</dbReference>
<organism evidence="2 3">
    <name type="scientific">Phialocephala subalpina</name>
    <dbReference type="NCBI Taxonomy" id="576137"/>
    <lineage>
        <taxon>Eukaryota</taxon>
        <taxon>Fungi</taxon>
        <taxon>Dikarya</taxon>
        <taxon>Ascomycota</taxon>
        <taxon>Pezizomycotina</taxon>
        <taxon>Leotiomycetes</taxon>
        <taxon>Helotiales</taxon>
        <taxon>Mollisiaceae</taxon>
        <taxon>Phialocephala</taxon>
        <taxon>Phialocephala fortinii species complex</taxon>
    </lineage>
</organism>
<feature type="region of interest" description="Disordered" evidence="1">
    <location>
        <begin position="1"/>
        <end position="60"/>
    </location>
</feature>
<dbReference type="OrthoDB" id="3525185at2759"/>
<keyword evidence="3" id="KW-1185">Reference proteome</keyword>
<evidence type="ECO:0000313" key="3">
    <source>
        <dbReference type="Proteomes" id="UP000184330"/>
    </source>
</evidence>
<accession>A0A1L7XD83</accession>
<dbReference type="PANTHER" id="PTHR38111">
    <property type="entry name" value="ZN(2)-C6 FUNGAL-TYPE DOMAIN-CONTAINING PROTEIN-RELATED"/>
    <property type="match status" value="1"/>
</dbReference>
<sequence>MPLGRPRRPGTDAERAAARRQQVRENVRAFRQRNRERQQSESQPESSESEALSRQNSVVRSEAGSSSQAIASLSEALSTSFQGLSTSLQFETSVPQAISIQLPLRNISITSETIGRTIRWSLGLPFRIDLGPSYSDAFIAAFQHRSLPAPMLTVESDPMEAEFRMSSSLNPTPTTAAVLIPEQPPPDTTADSLTRVEICYHTWTTSISFEAMSPGSEMLREALLSAALNLISIERNDRAMAMQAVQIQATALRKLRDGFDDYLENKDAAKAMLLSATALACSMSELLVNKSWDGFSLHLKGVGALIEHAGPEALASQTARDHYYGYRAVQFPFSFLHRRGSFLAREEWINLAWRDGDPSNHPIHTLLDVGLHVPSEMEHYDKNPGRRPGALRRQLKKLNDLAMELNQWRLDLFARYPSSMSTTDAASWTGLHSDVIHFSHDTVATSFTVFTGVRVALFSLVRQLAEDLKDDDESAIPLLKYSVDESFKWSRVACQCLEYFFARDPNVAGRVMCLFPFDTAWSTFVELGEKYERDMMNELRWCQNAAERIEATGLPVFKVRSRI</sequence>
<evidence type="ECO:0000313" key="2">
    <source>
        <dbReference type="EMBL" id="CZR62999.1"/>
    </source>
</evidence>
<reference evidence="2 3" key="1">
    <citation type="submission" date="2016-03" db="EMBL/GenBank/DDBJ databases">
        <authorList>
            <person name="Ploux O."/>
        </authorList>
    </citation>
    <scope>NUCLEOTIDE SEQUENCE [LARGE SCALE GENOMIC DNA]</scope>
    <source>
        <strain evidence="2 3">UAMH 11012</strain>
    </source>
</reference>